<keyword evidence="8" id="KW-1185">Reference proteome</keyword>
<feature type="domain" description="Peptidase S8/S53" evidence="6">
    <location>
        <begin position="109"/>
        <end position="374"/>
    </location>
</feature>
<dbReference type="InterPro" id="IPR050131">
    <property type="entry name" value="Peptidase_S8_subtilisin-like"/>
</dbReference>
<reference evidence="7" key="1">
    <citation type="submission" date="2021-11" db="EMBL/GenBank/DDBJ databases">
        <authorList>
            <person name="Qingchun L."/>
            <person name="Dong Z."/>
            <person name="Zongwei Q."/>
            <person name="Jia Z."/>
            <person name="Duotao L."/>
        </authorList>
    </citation>
    <scope>NUCLEOTIDE SEQUENCE</scope>
    <source>
        <strain evidence="7">WLY-B-L2</strain>
    </source>
</reference>
<keyword evidence="2 5" id="KW-0645">Protease</keyword>
<dbReference type="Pfam" id="PF00082">
    <property type="entry name" value="Peptidase_S8"/>
    <property type="match status" value="1"/>
</dbReference>
<feature type="active site" description="Charge relay system" evidence="5">
    <location>
        <position position="344"/>
    </location>
</feature>
<evidence type="ECO:0000256" key="4">
    <source>
        <dbReference type="ARBA" id="ARBA00022825"/>
    </source>
</evidence>
<organism evidence="7 8">
    <name type="scientific">Clostridium aromativorans</name>
    <dbReference type="NCBI Taxonomy" id="2836848"/>
    <lineage>
        <taxon>Bacteria</taxon>
        <taxon>Bacillati</taxon>
        <taxon>Bacillota</taxon>
        <taxon>Clostridia</taxon>
        <taxon>Eubacteriales</taxon>
        <taxon>Clostridiaceae</taxon>
        <taxon>Clostridium</taxon>
    </lineage>
</organism>
<dbReference type="PROSITE" id="PS51892">
    <property type="entry name" value="SUBTILASE"/>
    <property type="match status" value="1"/>
</dbReference>
<evidence type="ECO:0000313" key="8">
    <source>
        <dbReference type="Proteomes" id="UP001165422"/>
    </source>
</evidence>
<proteinExistence type="inferred from homology"/>
<feature type="active site" description="Charge relay system" evidence="5">
    <location>
        <position position="153"/>
    </location>
</feature>
<comment type="caution">
    <text evidence="7">The sequence shown here is derived from an EMBL/GenBank/DDBJ whole genome shotgun (WGS) entry which is preliminary data.</text>
</comment>
<dbReference type="PRINTS" id="PR00723">
    <property type="entry name" value="SUBTILISIN"/>
</dbReference>
<dbReference type="PROSITE" id="PS00136">
    <property type="entry name" value="SUBTILASE_ASP"/>
    <property type="match status" value="1"/>
</dbReference>
<dbReference type="EMBL" id="JAJJPB010000005">
    <property type="protein sequence ID" value="MCC9294494.1"/>
    <property type="molecule type" value="Genomic_DNA"/>
</dbReference>
<comment type="similarity">
    <text evidence="1 5">Belongs to the peptidase S8 family.</text>
</comment>
<dbReference type="SUPFAM" id="SSF52743">
    <property type="entry name" value="Subtilisin-like"/>
    <property type="match status" value="1"/>
</dbReference>
<evidence type="ECO:0000256" key="5">
    <source>
        <dbReference type="PROSITE-ProRule" id="PRU01240"/>
    </source>
</evidence>
<accession>A0ABS8N5R2</accession>
<dbReference type="InterPro" id="IPR036852">
    <property type="entry name" value="Peptidase_S8/S53_dom_sf"/>
</dbReference>
<dbReference type="InterPro" id="IPR023827">
    <property type="entry name" value="Peptidase_S8_Asp-AS"/>
</dbReference>
<sequence>MFSIKNKLGSNLKSSIDKNLYKNYRIILQYTSLPETIEKKIKIYKGKLLHVIPIINCISAILTPNAINRLIELPQVRHIEDDCLALLCAGKSVLVSNGIISGEKYRLTGKGICIGIVDSGVYPHPDLLSPKNKIKKFIDLIKGYKHPYDDNGHGTFMSGIICGNGNESGGIYRGVAENSNIYSIKAFNALGKGLVSDILFSIQLLLNDSENENIKIICLPFELCANNHFILSLFEKAFQIAVKMNITVIVPSGHCGNLQGSIRGIAILDNCITVSGIDTSANIIKPYEYSSCGPVDKIGKPDLTAACVNICSINSSPEYISERNGMKIYPKPLGNPYTCYTGTSCSAAYVSGICALLYENNPDLTFNDLMSLLKISCDLLNIPKWYQGAGTININKLLP</sequence>
<dbReference type="Proteomes" id="UP001165422">
    <property type="component" value="Unassembled WGS sequence"/>
</dbReference>
<feature type="active site" description="Charge relay system" evidence="5">
    <location>
        <position position="118"/>
    </location>
</feature>
<evidence type="ECO:0000259" key="6">
    <source>
        <dbReference type="Pfam" id="PF00082"/>
    </source>
</evidence>
<evidence type="ECO:0000256" key="3">
    <source>
        <dbReference type="ARBA" id="ARBA00022801"/>
    </source>
</evidence>
<evidence type="ECO:0000256" key="2">
    <source>
        <dbReference type="ARBA" id="ARBA00022670"/>
    </source>
</evidence>
<evidence type="ECO:0000256" key="1">
    <source>
        <dbReference type="ARBA" id="ARBA00011073"/>
    </source>
</evidence>
<dbReference type="InterPro" id="IPR015500">
    <property type="entry name" value="Peptidase_S8_subtilisin-rel"/>
</dbReference>
<keyword evidence="4 5" id="KW-0720">Serine protease</keyword>
<dbReference type="Gene3D" id="3.40.50.200">
    <property type="entry name" value="Peptidase S8/S53 domain"/>
    <property type="match status" value="1"/>
</dbReference>
<evidence type="ECO:0000313" key="7">
    <source>
        <dbReference type="EMBL" id="MCC9294494.1"/>
    </source>
</evidence>
<keyword evidence="3 5" id="KW-0378">Hydrolase</keyword>
<dbReference type="RefSeq" id="WP_179978191.1">
    <property type="nucleotide sequence ID" value="NZ_JAJJPB010000005.1"/>
</dbReference>
<dbReference type="InterPro" id="IPR000209">
    <property type="entry name" value="Peptidase_S8/S53_dom"/>
</dbReference>
<dbReference type="PANTHER" id="PTHR43806">
    <property type="entry name" value="PEPTIDASE S8"/>
    <property type="match status" value="1"/>
</dbReference>
<gene>
    <name evidence="7" type="ORF">LN736_06435</name>
</gene>
<name>A0ABS8N5R2_9CLOT</name>
<dbReference type="PANTHER" id="PTHR43806:SF65">
    <property type="entry name" value="SERINE PROTEASE APRX"/>
    <property type="match status" value="1"/>
</dbReference>
<protein>
    <submittedName>
        <fullName evidence="7">S8 family serine peptidase</fullName>
    </submittedName>
</protein>